<feature type="domain" description="Heparin-sulfate lyase N-terminal" evidence="6">
    <location>
        <begin position="75"/>
        <end position="308"/>
    </location>
</feature>
<dbReference type="Pfam" id="PF07940">
    <property type="entry name" value="Hepar_II_III_C"/>
    <property type="match status" value="1"/>
</dbReference>
<keyword evidence="3" id="KW-0574">Periplasm</keyword>
<accession>W9ALZ8</accession>
<feature type="domain" description="Heparinase II/III-like C-terminal" evidence="5">
    <location>
        <begin position="399"/>
        <end position="547"/>
    </location>
</feature>
<keyword evidence="2" id="KW-0732">Signal</keyword>
<dbReference type="AlphaFoldDB" id="W9ALZ8"/>
<dbReference type="InterPro" id="IPR008929">
    <property type="entry name" value="Chondroitin_lyas"/>
</dbReference>
<reference evidence="7" key="2">
    <citation type="submission" date="2014-03" db="EMBL/GenBank/DDBJ databases">
        <authorList>
            <person name="Urmite Genomes"/>
        </authorList>
    </citation>
    <scope>NUCLEOTIDE SEQUENCE</scope>
    <source>
        <strain evidence="7">S1</strain>
    </source>
</reference>
<dbReference type="RefSeq" id="WP_036575963.1">
    <property type="nucleotide sequence ID" value="NZ_CABLBW010000001.1"/>
</dbReference>
<dbReference type="SUPFAM" id="SSF48230">
    <property type="entry name" value="Chondroitin AC/alginate lyase"/>
    <property type="match status" value="1"/>
</dbReference>
<evidence type="ECO:0000256" key="4">
    <source>
        <dbReference type="ARBA" id="ARBA00023239"/>
    </source>
</evidence>
<evidence type="ECO:0000313" key="8">
    <source>
        <dbReference type="Proteomes" id="UP000028863"/>
    </source>
</evidence>
<dbReference type="STRING" id="171693.BN988_02194"/>
<organism evidence="7 8">
    <name type="scientific">Oceanobacillus picturae</name>
    <dbReference type="NCBI Taxonomy" id="171693"/>
    <lineage>
        <taxon>Bacteria</taxon>
        <taxon>Bacillati</taxon>
        <taxon>Bacillota</taxon>
        <taxon>Bacilli</taxon>
        <taxon>Bacillales</taxon>
        <taxon>Bacillaceae</taxon>
        <taxon>Oceanobacillus</taxon>
    </lineage>
</organism>
<comment type="caution">
    <text evidence="7">The sequence shown here is derived from an EMBL/GenBank/DDBJ whole genome shotgun (WGS) entry which is preliminary data.</text>
</comment>
<dbReference type="EMBL" id="CCAX010000001">
    <property type="protein sequence ID" value="CDO03676.1"/>
    <property type="molecule type" value="Genomic_DNA"/>
</dbReference>
<dbReference type="GO" id="GO:0016829">
    <property type="term" value="F:lyase activity"/>
    <property type="evidence" value="ECO:0007669"/>
    <property type="project" value="UniProtKB-KW"/>
</dbReference>
<proteinExistence type="predicted"/>
<evidence type="ECO:0000256" key="3">
    <source>
        <dbReference type="ARBA" id="ARBA00022764"/>
    </source>
</evidence>
<evidence type="ECO:0000259" key="5">
    <source>
        <dbReference type="Pfam" id="PF07940"/>
    </source>
</evidence>
<dbReference type="PANTHER" id="PTHR39210:SF1">
    <property type="entry name" value="HEPARIN-SULFATE LYASE"/>
    <property type="match status" value="1"/>
</dbReference>
<evidence type="ECO:0000313" key="7">
    <source>
        <dbReference type="EMBL" id="CDO03676.1"/>
    </source>
</evidence>
<evidence type="ECO:0000256" key="2">
    <source>
        <dbReference type="ARBA" id="ARBA00022729"/>
    </source>
</evidence>
<dbReference type="GO" id="GO:0042597">
    <property type="term" value="C:periplasmic space"/>
    <property type="evidence" value="ECO:0007669"/>
    <property type="project" value="UniProtKB-SubCell"/>
</dbReference>
<dbReference type="Pfam" id="PF16889">
    <property type="entry name" value="Hepar_II_III_N"/>
    <property type="match status" value="1"/>
</dbReference>
<keyword evidence="8" id="KW-1185">Reference proteome</keyword>
<evidence type="ECO:0000259" key="6">
    <source>
        <dbReference type="Pfam" id="PF16889"/>
    </source>
</evidence>
<dbReference type="PANTHER" id="PTHR39210">
    <property type="entry name" value="HEPARIN-SULFATE LYASE"/>
    <property type="match status" value="1"/>
</dbReference>
<dbReference type="eggNOG" id="COG5360">
    <property type="taxonomic scope" value="Bacteria"/>
</dbReference>
<sequence>MKEVVKSLLTEYGLKWTINRSLYSAKLKTMSAIPVTEKFYEKNVNIKRVDIFNFDVPTIRTFLGELSEKDKVEITSIADKAINGIFNGFSSIELDYGKPINWHYNPLTGFESKKDVKWFEIPDFDSQLGDIKVVWEASRFTHLFYFVRAYLITENIKYYDAFSSQLRDWLEQNPYPYGANFKCGQECTLRMINVLIAYSVFSSCGVTTSDDQVNVKTLVKVCYKKVLSNFFYAHKCIKNNHTFSEICGLIVGAWCCDDEVEVKRAYKLLDKEIKKQFLPDGGFTQYSFNYHRFTLQIIECVYKLSEKTKVFITEKERIKNSVLLLYQVQDGKGDVPNYGSNDGALIFPLTSCSYRDFRPVLNTVYALIEGKRLYESGDFDEELLWFGSSICLPIEKVLRKTTFFEKSGFYKLQHNGGFLMTCLQNFNSRPAHMDQLHIDLWHKGINILCDSGTHSYASDLGKKLTSTAGHNTVKVSGIEQMNKRGAFLVTNWTKRKGVQLEDKSFKGTMVSNNGYEHTRHIEKNNLSYIITDKVLGLGEYADFYFHTPCEVLVTTRGFELYHENKLICKIITDGHVEVGKTYRSLYYLKKEEINCITVRSAITKNKCCMKFSLTLIN</sequence>
<keyword evidence="4" id="KW-0456">Lyase</keyword>
<name>W9ALZ8_9BACI</name>
<dbReference type="InterPro" id="IPR012480">
    <property type="entry name" value="Hepar_II_III_C"/>
</dbReference>
<comment type="subcellular location">
    <subcellularLocation>
        <location evidence="1">Periplasm</location>
    </subcellularLocation>
</comment>
<dbReference type="Gene3D" id="1.50.10.100">
    <property type="entry name" value="Chondroitin AC/alginate lyase"/>
    <property type="match status" value="1"/>
</dbReference>
<reference evidence="7" key="1">
    <citation type="submission" date="2014-03" db="EMBL/GenBank/DDBJ databases">
        <title>Draft genome sequencing of Oceanobacillus picturae strain S1 isolated from human gut.</title>
        <authorList>
            <person name="Croce O."/>
            <person name="Lagier J.C."/>
            <person name="Raoult D."/>
        </authorList>
    </citation>
    <scope>NUCLEOTIDE SEQUENCE [LARGE SCALE GENOMIC DNA]</scope>
    <source>
        <strain evidence="7">S1</strain>
    </source>
</reference>
<dbReference type="Proteomes" id="UP000028863">
    <property type="component" value="Unassembled WGS sequence"/>
</dbReference>
<protein>
    <submittedName>
        <fullName evidence="7">Heparinase II/III-like protein</fullName>
    </submittedName>
</protein>
<gene>
    <name evidence="7" type="ORF">BN988_02194</name>
</gene>
<dbReference type="Gene3D" id="2.70.98.70">
    <property type="match status" value="1"/>
</dbReference>
<evidence type="ECO:0000256" key="1">
    <source>
        <dbReference type="ARBA" id="ARBA00004418"/>
    </source>
</evidence>
<dbReference type="InterPro" id="IPR031680">
    <property type="entry name" value="Hepar_II_III_N"/>
</dbReference>